<keyword evidence="2" id="KW-1185">Reference proteome</keyword>
<dbReference type="EMBL" id="MU157890">
    <property type="protein sequence ID" value="KAF9524964.1"/>
    <property type="molecule type" value="Genomic_DNA"/>
</dbReference>
<evidence type="ECO:0000313" key="1">
    <source>
        <dbReference type="EMBL" id="KAF9524964.1"/>
    </source>
</evidence>
<reference evidence="1" key="1">
    <citation type="submission" date="2020-11" db="EMBL/GenBank/DDBJ databases">
        <authorList>
            <consortium name="DOE Joint Genome Institute"/>
            <person name="Ahrendt S."/>
            <person name="Riley R."/>
            <person name="Andreopoulos W."/>
            <person name="Labutti K."/>
            <person name="Pangilinan J."/>
            <person name="Ruiz-Duenas F.J."/>
            <person name="Barrasa J.M."/>
            <person name="Sanchez-Garcia M."/>
            <person name="Camarero S."/>
            <person name="Miyauchi S."/>
            <person name="Serrano A."/>
            <person name="Linde D."/>
            <person name="Babiker R."/>
            <person name="Drula E."/>
            <person name="Ayuso-Fernandez I."/>
            <person name="Pacheco R."/>
            <person name="Padilla G."/>
            <person name="Ferreira P."/>
            <person name="Barriuso J."/>
            <person name="Kellner H."/>
            <person name="Castanera R."/>
            <person name="Alfaro M."/>
            <person name="Ramirez L."/>
            <person name="Pisabarro A.G."/>
            <person name="Kuo A."/>
            <person name="Tritt A."/>
            <person name="Lipzen A."/>
            <person name="He G."/>
            <person name="Yan M."/>
            <person name="Ng V."/>
            <person name="Cullen D."/>
            <person name="Martin F."/>
            <person name="Rosso M.-N."/>
            <person name="Henrissat B."/>
            <person name="Hibbett D."/>
            <person name="Martinez A.T."/>
            <person name="Grigoriev I.V."/>
        </authorList>
    </citation>
    <scope>NUCLEOTIDE SEQUENCE</scope>
    <source>
        <strain evidence="1">CBS 506.95</strain>
    </source>
</reference>
<dbReference type="AlphaFoldDB" id="A0A9P6E9V1"/>
<organism evidence="1 2">
    <name type="scientific">Crepidotus variabilis</name>
    <dbReference type="NCBI Taxonomy" id="179855"/>
    <lineage>
        <taxon>Eukaryota</taxon>
        <taxon>Fungi</taxon>
        <taxon>Dikarya</taxon>
        <taxon>Basidiomycota</taxon>
        <taxon>Agaricomycotina</taxon>
        <taxon>Agaricomycetes</taxon>
        <taxon>Agaricomycetidae</taxon>
        <taxon>Agaricales</taxon>
        <taxon>Agaricineae</taxon>
        <taxon>Crepidotaceae</taxon>
        <taxon>Crepidotus</taxon>
    </lineage>
</organism>
<comment type="caution">
    <text evidence="1">The sequence shown here is derived from an EMBL/GenBank/DDBJ whole genome shotgun (WGS) entry which is preliminary data.</text>
</comment>
<evidence type="ECO:0000313" key="2">
    <source>
        <dbReference type="Proteomes" id="UP000807306"/>
    </source>
</evidence>
<sequence>MSSETEKLQNLALRRVEEQAEQIAQYKKALDQRDVTIQNLKLQLHEPQTQVATLESHLQFTIQGHSDSPNSSIGGKGSANSRTFLPKASTISTNGVQKILAALNEEKFQTAAEVGEVMVRSHHELSMAERESMKQKMEPALGKELLSILQDTRKEDLKIGEPIHPLIVKVVVRLILVYPAAFELSLWDPDNRDFNLLHNLYTRMRVSEPQIVCGQWRTLTSAQLELPDLNQWREFL</sequence>
<proteinExistence type="predicted"/>
<name>A0A9P6E9V1_9AGAR</name>
<protein>
    <submittedName>
        <fullName evidence="1">Uncharacterized protein</fullName>
    </submittedName>
</protein>
<dbReference type="Proteomes" id="UP000807306">
    <property type="component" value="Unassembled WGS sequence"/>
</dbReference>
<gene>
    <name evidence="1" type="ORF">CPB83DRAFT_860313</name>
</gene>
<accession>A0A9P6E9V1</accession>
<dbReference type="OrthoDB" id="3222645at2759"/>